<name>A0A7L9IZN8_9MICO</name>
<evidence type="ECO:0000256" key="1">
    <source>
        <dbReference type="SAM" id="MobiDB-lite"/>
    </source>
</evidence>
<dbReference type="InterPro" id="IPR037068">
    <property type="entry name" value="DNA_primase_core_N_sf"/>
</dbReference>
<gene>
    <name evidence="3" type="ORF">IGS73_14845</name>
</gene>
<dbReference type="PANTHER" id="PTHR30313:SF2">
    <property type="entry name" value="DNA PRIMASE"/>
    <property type="match status" value="1"/>
</dbReference>
<accession>A0A7L9IZN8</accession>
<feature type="region of interest" description="Disordered" evidence="1">
    <location>
        <begin position="51"/>
        <end position="81"/>
    </location>
</feature>
<dbReference type="GO" id="GO:0006269">
    <property type="term" value="P:DNA replication, synthesis of primer"/>
    <property type="evidence" value="ECO:0007669"/>
    <property type="project" value="TreeGrafter"/>
</dbReference>
<dbReference type="PANTHER" id="PTHR30313">
    <property type="entry name" value="DNA PRIMASE"/>
    <property type="match status" value="1"/>
</dbReference>
<dbReference type="AlphaFoldDB" id="A0A7L9IZN8"/>
<dbReference type="InterPro" id="IPR050219">
    <property type="entry name" value="DnaG_primase"/>
</dbReference>
<organism evidence="3 4">
    <name type="scientific">Janibacter indicus</name>
    <dbReference type="NCBI Taxonomy" id="857417"/>
    <lineage>
        <taxon>Bacteria</taxon>
        <taxon>Bacillati</taxon>
        <taxon>Actinomycetota</taxon>
        <taxon>Actinomycetes</taxon>
        <taxon>Micrococcales</taxon>
        <taxon>Intrasporangiaceae</taxon>
        <taxon>Janibacter</taxon>
    </lineage>
</organism>
<dbReference type="EMBL" id="CP062789">
    <property type="protein sequence ID" value="QOK22347.1"/>
    <property type="molecule type" value="Genomic_DNA"/>
</dbReference>
<evidence type="ECO:0000313" key="3">
    <source>
        <dbReference type="EMBL" id="QOK22347.1"/>
    </source>
</evidence>
<dbReference type="GO" id="GO:0005737">
    <property type="term" value="C:cytoplasm"/>
    <property type="evidence" value="ECO:0007669"/>
    <property type="project" value="TreeGrafter"/>
</dbReference>
<dbReference type="RefSeq" id="WP_192910860.1">
    <property type="nucleotide sequence ID" value="NZ_CP062789.1"/>
</dbReference>
<dbReference type="Pfam" id="PF08275">
    <property type="entry name" value="DNAG_N"/>
    <property type="match status" value="1"/>
</dbReference>
<dbReference type="SUPFAM" id="SSF56731">
    <property type="entry name" value="DNA primase core"/>
    <property type="match status" value="1"/>
</dbReference>
<feature type="domain" description="DNA primase DNAG catalytic core N-terminal" evidence="2">
    <location>
        <begin position="2"/>
        <end position="80"/>
    </location>
</feature>
<dbReference type="Gene3D" id="3.90.980.10">
    <property type="entry name" value="DNA primase, catalytic core, N-terminal domain"/>
    <property type="match status" value="1"/>
</dbReference>
<evidence type="ECO:0000313" key="4">
    <source>
        <dbReference type="Proteomes" id="UP000593998"/>
    </source>
</evidence>
<feature type="compositionally biased region" description="Basic and acidic residues" evidence="1">
    <location>
        <begin position="53"/>
        <end position="64"/>
    </location>
</feature>
<sequence length="81" mass="9172">MDHLRNHGVTDLEMDTAGVATRDRTGSLIDRFRDRAVFPIEHNGEILGFVGRRHPDATEDDRKGPKYLNTPDTPLFHKGDC</sequence>
<proteinExistence type="predicted"/>
<dbReference type="InterPro" id="IPR013264">
    <property type="entry name" value="DNAG_N"/>
</dbReference>
<evidence type="ECO:0000259" key="2">
    <source>
        <dbReference type="Pfam" id="PF08275"/>
    </source>
</evidence>
<protein>
    <recommendedName>
        <fullName evidence="2">DNA primase DNAG catalytic core N-terminal domain-containing protein</fullName>
    </recommendedName>
</protein>
<dbReference type="Proteomes" id="UP000593998">
    <property type="component" value="Chromosome"/>
</dbReference>
<reference evidence="3 4" key="1">
    <citation type="submission" date="2020-10" db="EMBL/GenBank/DDBJ databases">
        <title>Janibacter indicus TT2 genome sequence.</title>
        <authorList>
            <person name="Lee K."/>
            <person name="Ganzorig M."/>
        </authorList>
    </citation>
    <scope>NUCLEOTIDE SEQUENCE [LARGE SCALE GENOMIC DNA]</scope>
    <source>
        <strain evidence="3 4">TT2</strain>
    </source>
</reference>